<accession>A0A814FFU6</accession>
<protein>
    <recommendedName>
        <fullName evidence="4">JmjC domain-containing protein</fullName>
    </recommendedName>
</protein>
<dbReference type="Proteomes" id="UP000663891">
    <property type="component" value="Unassembled WGS sequence"/>
</dbReference>
<gene>
    <name evidence="5" type="ORF">VCS650_LOCUS13583</name>
</gene>
<dbReference type="Pfam" id="PF01344">
    <property type="entry name" value="Kelch_1"/>
    <property type="match status" value="2"/>
</dbReference>
<dbReference type="AlphaFoldDB" id="A0A814FFU6"/>
<evidence type="ECO:0000259" key="4">
    <source>
        <dbReference type="PROSITE" id="PS51184"/>
    </source>
</evidence>
<evidence type="ECO:0000313" key="5">
    <source>
        <dbReference type="EMBL" id="CAF0979431.1"/>
    </source>
</evidence>
<dbReference type="Pfam" id="PF02373">
    <property type="entry name" value="JmjC"/>
    <property type="match status" value="1"/>
</dbReference>
<dbReference type="InterPro" id="IPR051746">
    <property type="entry name" value="Kelch_domain_containing_8"/>
</dbReference>
<dbReference type="SMART" id="SM00558">
    <property type="entry name" value="JmjC"/>
    <property type="match status" value="1"/>
</dbReference>
<keyword evidence="1" id="KW-0880">Kelch repeat</keyword>
<dbReference type="Gene3D" id="2.130.10.80">
    <property type="entry name" value="Galactose oxidase/kelch, beta-propeller"/>
    <property type="match status" value="4"/>
</dbReference>
<dbReference type="InterPro" id="IPR006652">
    <property type="entry name" value="Kelch_1"/>
</dbReference>
<organism evidence="5 6">
    <name type="scientific">Adineta steineri</name>
    <dbReference type="NCBI Taxonomy" id="433720"/>
    <lineage>
        <taxon>Eukaryota</taxon>
        <taxon>Metazoa</taxon>
        <taxon>Spiralia</taxon>
        <taxon>Gnathifera</taxon>
        <taxon>Rotifera</taxon>
        <taxon>Eurotatoria</taxon>
        <taxon>Bdelloidea</taxon>
        <taxon>Adinetida</taxon>
        <taxon>Adinetidae</taxon>
        <taxon>Adineta</taxon>
    </lineage>
</organism>
<dbReference type="OrthoDB" id="1678912at2759"/>
<proteinExistence type="predicted"/>
<reference evidence="5" key="1">
    <citation type="submission" date="2021-02" db="EMBL/GenBank/DDBJ databases">
        <authorList>
            <person name="Nowell W R."/>
        </authorList>
    </citation>
    <scope>NUCLEOTIDE SEQUENCE</scope>
</reference>
<comment type="caution">
    <text evidence="5">The sequence shown here is derived from an EMBL/GenBank/DDBJ whole genome shotgun (WGS) entry which is preliminary data.</text>
</comment>
<dbReference type="SUPFAM" id="SSF50965">
    <property type="entry name" value="Galactose oxidase, central domain"/>
    <property type="match status" value="1"/>
</dbReference>
<dbReference type="PANTHER" id="PTHR46260">
    <property type="entry name" value="RING-TYPE DOMAIN-CONTAINING PROTEIN"/>
    <property type="match status" value="1"/>
</dbReference>
<feature type="region of interest" description="Disordered" evidence="3">
    <location>
        <begin position="513"/>
        <end position="574"/>
    </location>
</feature>
<feature type="compositionally biased region" description="Low complexity" evidence="3">
    <location>
        <begin position="520"/>
        <end position="574"/>
    </location>
</feature>
<evidence type="ECO:0000313" key="6">
    <source>
        <dbReference type="Proteomes" id="UP000663891"/>
    </source>
</evidence>
<dbReference type="Pfam" id="PF24681">
    <property type="entry name" value="Kelch_KLHDC2_KLHL20_DRC7"/>
    <property type="match status" value="1"/>
</dbReference>
<dbReference type="PANTHER" id="PTHR46260:SF3">
    <property type="entry name" value="RING-TYPE DOMAIN-CONTAINING PROTEIN"/>
    <property type="match status" value="1"/>
</dbReference>
<evidence type="ECO:0000256" key="3">
    <source>
        <dbReference type="SAM" id="MobiDB-lite"/>
    </source>
</evidence>
<dbReference type="SUPFAM" id="SSF51197">
    <property type="entry name" value="Clavaminate synthase-like"/>
    <property type="match status" value="1"/>
</dbReference>
<dbReference type="SMART" id="SM00612">
    <property type="entry name" value="Kelch"/>
    <property type="match status" value="6"/>
</dbReference>
<dbReference type="Gene3D" id="2.60.120.650">
    <property type="entry name" value="Cupin"/>
    <property type="match status" value="1"/>
</dbReference>
<dbReference type="PROSITE" id="PS51184">
    <property type="entry name" value="JMJC"/>
    <property type="match status" value="1"/>
</dbReference>
<keyword evidence="2" id="KW-0677">Repeat</keyword>
<name>A0A814FFU6_9BILA</name>
<dbReference type="InterPro" id="IPR003347">
    <property type="entry name" value="JmjC_dom"/>
</dbReference>
<dbReference type="InterPro" id="IPR037293">
    <property type="entry name" value="Gal_Oxidase_central_sf"/>
</dbReference>
<evidence type="ECO:0000256" key="1">
    <source>
        <dbReference type="ARBA" id="ARBA00022441"/>
    </source>
</evidence>
<dbReference type="InterPro" id="IPR011043">
    <property type="entry name" value="Gal_Oxase/kelch_b-propeller"/>
</dbReference>
<feature type="domain" description="JmjC" evidence="4">
    <location>
        <begin position="19"/>
        <end position="181"/>
    </location>
</feature>
<evidence type="ECO:0000256" key="2">
    <source>
        <dbReference type="ARBA" id="ARBA00022737"/>
    </source>
</evidence>
<sequence>MSTSRTTTPTEELPFDHCTSLETGSIILKQDEIAAETALIRRITSPFLHVGMYGSIFALHTEEHDLFSMNYMHEGSPKFWYIVPPSHADQLERCLRDVDILDTSHCQASLRHKTLFPNPFELAQLHNIPVYRIEQCPNEIIVIFPRAYNWGFDGGFNVTESINFALPSWIPIGRSARSCLCQRVGNPVELDMDPFTEENVLTYTQTYLNNQLPELDHILMESDKQPILDLELVTSNVQAAMFTYLSSEETDALMDDDFSIYFSVSPPQTTSVVAYTAENEQPLLSLSTSRTTTPTEELPFDHCTSLETGSIILKQDEIAAETALIRHKWVEEKDTLMARLVADITKPEIGSIYQWETLVNSDDVVLDDYLPENISKFFQGNKKLVMASRRICLWFIFMIITQSVGEDMRTVRMSSMRNSKFQCANTTCVPFINFVTRTILNCQAGCLAVIQCAAASFHRSTSNCELFADMLNQNRNMLFDADIISMNVIAGTRSPPDLVHEPNAFCIDKSVDNRPRQHQHQPPQHQQPQQQPPQHQQQPQQQHQQQQELQLQHQLQPPQQHQRQHQQPQQQQELQLQHQQQQQCQVRWTTTGNMSAMRQYHRICILSNGKVLVTGGQNDASVLNSSELYNPATGTWTNTGNMKDYREKHTLSVLANGTVLAAAGFGNNLELNTAELYNPSTGTWTTTGNLTSVRNEHTASVLANGKVLVAAGYGLNSAVNTAELYNPSTGTWTATGSMSVARYSYTASTLANGKVLVAGGSNGNNLNSAELYDPSAGTWTTTGSMSVARYYHTATVLTNGKVLITGGSNGTYLNSAELYDPSAGTWTTAGNMNVARYLHTASILANGKVLVVGGCNGNYLNSTELYDPSTNTWTITPNMNIARCNHVASTLANGTVLVAGGSNGAVLTSTELY</sequence>
<dbReference type="EMBL" id="CAJNON010000110">
    <property type="protein sequence ID" value="CAF0979431.1"/>
    <property type="molecule type" value="Genomic_DNA"/>
</dbReference>